<dbReference type="InterPro" id="IPR036236">
    <property type="entry name" value="Znf_C2H2_sf"/>
</dbReference>
<evidence type="ECO:0000256" key="3">
    <source>
        <dbReference type="ARBA" id="ARBA00022771"/>
    </source>
</evidence>
<feature type="binding site" evidence="8">
    <location>
        <position position="131"/>
    </location>
    <ligand>
        <name>Zn(2+)</name>
        <dbReference type="ChEBI" id="CHEBI:29105"/>
    </ligand>
</feature>
<dbReference type="SUPFAM" id="SSF57667">
    <property type="entry name" value="beta-beta-alpha zinc fingers"/>
    <property type="match status" value="4"/>
</dbReference>
<keyword evidence="3 6" id="KW-0863">Zinc-finger</keyword>
<keyword evidence="2" id="KW-0677">Repeat</keyword>
<dbReference type="InterPro" id="IPR012934">
    <property type="entry name" value="Znf_AD"/>
</dbReference>
<evidence type="ECO:0000256" key="7">
    <source>
        <dbReference type="PROSITE-ProRule" id="PRU00309"/>
    </source>
</evidence>
<dbReference type="PANTHER" id="PTHR24379:SF127">
    <property type="entry name" value="BLOODY FINGERS-RELATED"/>
    <property type="match status" value="1"/>
</dbReference>
<evidence type="ECO:0000259" key="10">
    <source>
        <dbReference type="PROSITE" id="PS50950"/>
    </source>
</evidence>
<accession>A0ABM3M4G5</accession>
<dbReference type="RefSeq" id="XP_052746279.1">
    <property type="nucleotide sequence ID" value="XM_052890319.1"/>
</dbReference>
<feature type="domain" description="C2H2-type" evidence="9">
    <location>
        <begin position="470"/>
        <end position="498"/>
    </location>
</feature>
<feature type="binding site" evidence="8">
    <location>
        <position position="128"/>
    </location>
    <ligand>
        <name>Zn(2+)</name>
        <dbReference type="ChEBI" id="CHEBI:29105"/>
    </ligand>
</feature>
<dbReference type="Proteomes" id="UP001652582">
    <property type="component" value="Chromosome 27"/>
</dbReference>
<evidence type="ECO:0000313" key="13">
    <source>
        <dbReference type="RefSeq" id="XP_052746279.1"/>
    </source>
</evidence>
<evidence type="ECO:0000259" key="9">
    <source>
        <dbReference type="PROSITE" id="PS50157"/>
    </source>
</evidence>
<feature type="binding site" evidence="8">
    <location>
        <position position="90"/>
    </location>
    <ligand>
        <name>Zn(2+)</name>
        <dbReference type="ChEBI" id="CHEBI:29105"/>
    </ligand>
</feature>
<dbReference type="Pfam" id="PF07776">
    <property type="entry name" value="zf-AD"/>
    <property type="match status" value="1"/>
</dbReference>
<feature type="domain" description="THAP-type" evidence="10">
    <location>
        <begin position="1"/>
        <end position="84"/>
    </location>
</feature>
<dbReference type="Pfam" id="PF12874">
    <property type="entry name" value="zf-met"/>
    <property type="match status" value="1"/>
</dbReference>
<organism evidence="12 13">
    <name type="scientific">Bicyclus anynana</name>
    <name type="common">Squinting bush brown butterfly</name>
    <dbReference type="NCBI Taxonomy" id="110368"/>
    <lineage>
        <taxon>Eukaryota</taxon>
        <taxon>Metazoa</taxon>
        <taxon>Ecdysozoa</taxon>
        <taxon>Arthropoda</taxon>
        <taxon>Hexapoda</taxon>
        <taxon>Insecta</taxon>
        <taxon>Pterygota</taxon>
        <taxon>Neoptera</taxon>
        <taxon>Endopterygota</taxon>
        <taxon>Lepidoptera</taxon>
        <taxon>Glossata</taxon>
        <taxon>Ditrysia</taxon>
        <taxon>Papilionoidea</taxon>
        <taxon>Nymphalidae</taxon>
        <taxon>Satyrinae</taxon>
        <taxon>Satyrini</taxon>
        <taxon>Mycalesina</taxon>
        <taxon>Bicyclus</taxon>
    </lineage>
</organism>
<keyword evidence="4 8" id="KW-0862">Zinc</keyword>
<dbReference type="PROSITE" id="PS50157">
    <property type="entry name" value="ZINC_FINGER_C2H2_2"/>
    <property type="match status" value="7"/>
</dbReference>
<dbReference type="SUPFAM" id="SSF57716">
    <property type="entry name" value="Glucocorticoid receptor-like (DNA-binding domain)"/>
    <property type="match status" value="2"/>
</dbReference>
<reference evidence="13" key="1">
    <citation type="submission" date="2025-08" db="UniProtKB">
        <authorList>
            <consortium name="RefSeq"/>
        </authorList>
    </citation>
    <scope>IDENTIFICATION</scope>
</reference>
<dbReference type="PANTHER" id="PTHR24379">
    <property type="entry name" value="KRAB AND ZINC FINGER DOMAIN-CONTAINING"/>
    <property type="match status" value="1"/>
</dbReference>
<dbReference type="SMART" id="SM00868">
    <property type="entry name" value="zf-AD"/>
    <property type="match status" value="1"/>
</dbReference>
<evidence type="ECO:0000256" key="8">
    <source>
        <dbReference type="PROSITE-ProRule" id="PRU01263"/>
    </source>
</evidence>
<keyword evidence="5 7" id="KW-0238">DNA-binding</keyword>
<sequence length="714" mass="82864">MWCSVPLCENSRENKLLKTNPKSLEITYHGFPTIQWLKYSWLVSLGMEESQLLEPAMVCSEHFHHDDFVMGTQRLKSDALPSVVQVCIICLDTDTKLYPLAKYNLSEAYYNVTGISLCSKLKLSPKLCVECAHRLVSCNKFRDKSVRAHNLLLQLYERHNVLSTQNVKTINREENKLTSNIRKKTFMPDHYDYNYTYTEEKQMHPLQIEKIVISVDTTTEVKIETENDDGLKEELSNENFDSDEDDIDNVDMTDNKGVEVIKIDRDNIEDFINNDVFTDVEFPNVDNCDADIDFMDEDDNLKLSSIIKSSKSKISKINKKKLSKDVKVKVKKDGKKRVKSEVRGRPGRKPGFKEELKLFKVTELSHEEQIAEIQKRQETSNYKNSPFKCTTCYKGFCDINAYNRHMDKHTNKFGQFACPICGLHTKNPYRVNKHLGNTHAARYSCTICPFVTRSRNSAKAHERWHDGKKYKCPHCDEEFIKSTSYMSHVRIKHPSDFVCTLCGFSFIGERGLRMHLNMKHRFDDIQNPLGPVCEECNIRFASDAAYHQHMKVSPKHATADTFKLNYPVRKVCRNQARPAKPAKREPAAPPKPIGPVDCEQCGIKLKGSRSYAMHFKKYHPDKNRTKFPKARIMCELCGKIFTCMAHLRYHMPIHAEQKQFKCDVCDKRFAFKANLMNHVVIHDETRPRFECAVCGKNFSNQQNRWRHMFVSIIM</sequence>
<protein>
    <submittedName>
        <fullName evidence="13">Zinc finger protein 626</fullName>
    </submittedName>
</protein>
<dbReference type="SMART" id="SM00355">
    <property type="entry name" value="ZnF_C2H2"/>
    <property type="match status" value="10"/>
</dbReference>
<evidence type="ECO:0000259" key="11">
    <source>
        <dbReference type="PROSITE" id="PS51915"/>
    </source>
</evidence>
<evidence type="ECO:0000256" key="2">
    <source>
        <dbReference type="ARBA" id="ARBA00022737"/>
    </source>
</evidence>
<feature type="domain" description="ZAD" evidence="11">
    <location>
        <begin position="85"/>
        <end position="155"/>
    </location>
</feature>
<keyword evidence="1 8" id="KW-0479">Metal-binding</keyword>
<dbReference type="SMART" id="SM00980">
    <property type="entry name" value="THAP"/>
    <property type="match status" value="1"/>
</dbReference>
<dbReference type="PROSITE" id="PS50950">
    <property type="entry name" value="ZF_THAP"/>
    <property type="match status" value="1"/>
</dbReference>
<evidence type="ECO:0000256" key="4">
    <source>
        <dbReference type="ARBA" id="ARBA00022833"/>
    </source>
</evidence>
<evidence type="ECO:0000313" key="12">
    <source>
        <dbReference type="Proteomes" id="UP001652582"/>
    </source>
</evidence>
<dbReference type="InterPro" id="IPR038441">
    <property type="entry name" value="THAP_Znf_sf"/>
</dbReference>
<evidence type="ECO:0000256" key="5">
    <source>
        <dbReference type="ARBA" id="ARBA00023125"/>
    </source>
</evidence>
<dbReference type="Pfam" id="PF00096">
    <property type="entry name" value="zf-C2H2"/>
    <property type="match status" value="3"/>
</dbReference>
<feature type="domain" description="C2H2-type" evidence="9">
    <location>
        <begin position="443"/>
        <end position="470"/>
    </location>
</feature>
<gene>
    <name evidence="13" type="primary">LOC112056776</name>
</gene>
<evidence type="ECO:0000256" key="6">
    <source>
        <dbReference type="PROSITE-ProRule" id="PRU00042"/>
    </source>
</evidence>
<name>A0ABM3M4G5_BICAN</name>
<feature type="domain" description="C2H2-type" evidence="9">
    <location>
        <begin position="497"/>
        <end position="525"/>
    </location>
</feature>
<dbReference type="Gene3D" id="6.20.210.20">
    <property type="entry name" value="THAP domain"/>
    <property type="match status" value="1"/>
</dbReference>
<keyword evidence="12" id="KW-1185">Reference proteome</keyword>
<feature type="domain" description="C2H2-type" evidence="9">
    <location>
        <begin position="632"/>
        <end position="659"/>
    </location>
</feature>
<proteinExistence type="predicted"/>
<dbReference type="InterPro" id="IPR013087">
    <property type="entry name" value="Znf_C2H2_type"/>
</dbReference>
<dbReference type="InterPro" id="IPR006612">
    <property type="entry name" value="THAP_Znf"/>
</dbReference>
<dbReference type="GeneID" id="112056776"/>
<feature type="domain" description="C2H2-type" evidence="9">
    <location>
        <begin position="689"/>
        <end position="714"/>
    </location>
</feature>
<feature type="binding site" evidence="8">
    <location>
        <position position="87"/>
    </location>
    <ligand>
        <name>Zn(2+)</name>
        <dbReference type="ChEBI" id="CHEBI:29105"/>
    </ligand>
</feature>
<dbReference type="Gene3D" id="3.30.160.60">
    <property type="entry name" value="Classic Zinc Finger"/>
    <property type="match status" value="5"/>
</dbReference>
<dbReference type="PROSITE" id="PS51915">
    <property type="entry name" value="ZAD"/>
    <property type="match status" value="1"/>
</dbReference>
<feature type="domain" description="C2H2-type" evidence="9">
    <location>
        <begin position="387"/>
        <end position="414"/>
    </location>
</feature>
<evidence type="ECO:0000256" key="1">
    <source>
        <dbReference type="ARBA" id="ARBA00022723"/>
    </source>
</evidence>
<feature type="domain" description="C2H2-type" evidence="9">
    <location>
        <begin position="660"/>
        <end position="687"/>
    </location>
</feature>
<dbReference type="PROSITE" id="PS00028">
    <property type="entry name" value="ZINC_FINGER_C2H2_1"/>
    <property type="match status" value="6"/>
</dbReference>